<keyword evidence="3" id="KW-1185">Reference proteome</keyword>
<dbReference type="AlphaFoldDB" id="A0A6A3BPW2"/>
<name>A0A6A3BPW2_HIBSY</name>
<reference evidence="2" key="1">
    <citation type="submission" date="2019-09" db="EMBL/GenBank/DDBJ databases">
        <title>Draft genome information of white flower Hibiscus syriacus.</title>
        <authorList>
            <person name="Kim Y.-M."/>
        </authorList>
    </citation>
    <scope>NUCLEOTIDE SEQUENCE [LARGE SCALE GENOMIC DNA]</scope>
    <source>
        <strain evidence="2">YM2019G1</strain>
    </source>
</reference>
<dbReference type="Proteomes" id="UP000436088">
    <property type="component" value="Unassembled WGS sequence"/>
</dbReference>
<feature type="compositionally biased region" description="Basic residues" evidence="1">
    <location>
        <begin position="225"/>
        <end position="234"/>
    </location>
</feature>
<feature type="region of interest" description="Disordered" evidence="1">
    <location>
        <begin position="221"/>
        <end position="277"/>
    </location>
</feature>
<dbReference type="EMBL" id="VEPZ02000805">
    <property type="protein sequence ID" value="KAE8718683.1"/>
    <property type="molecule type" value="Genomic_DNA"/>
</dbReference>
<evidence type="ECO:0000313" key="3">
    <source>
        <dbReference type="Proteomes" id="UP000436088"/>
    </source>
</evidence>
<evidence type="ECO:0000313" key="2">
    <source>
        <dbReference type="EMBL" id="KAE8718683.1"/>
    </source>
</evidence>
<proteinExistence type="predicted"/>
<accession>A0A6A3BPW2</accession>
<evidence type="ECO:0000256" key="1">
    <source>
        <dbReference type="SAM" id="MobiDB-lite"/>
    </source>
</evidence>
<comment type="caution">
    <text evidence="2">The sequence shown here is derived from an EMBL/GenBank/DDBJ whole genome shotgun (WGS) entry which is preliminary data.</text>
</comment>
<sequence>MVRSHLSTSVDTSPPPFVDEVVRDRFQNIKNRRVFFEMGFVFSDDEDAALGSDVLDIFNTHKWKKFAKHHANVNTSLVKEFYANITKSNQYAIVVPKEQFDEIFPGIASITKAKIPILLGLKEAKGNEKEVTTSRAAATPHARTKPDALEEVIKHTQDEEVNQLVKAEDLADPDSFHIVSSIENREANLQLANVLKSPQIIEPLVVEHPDMSQLAAPMEEESRRLLKKASKHKEPHLSTIPEGPSTPLAAPASDSEHSSPAKLRKRTRRATTAPPHA</sequence>
<organism evidence="2 3">
    <name type="scientific">Hibiscus syriacus</name>
    <name type="common">Rose of Sharon</name>
    <dbReference type="NCBI Taxonomy" id="106335"/>
    <lineage>
        <taxon>Eukaryota</taxon>
        <taxon>Viridiplantae</taxon>
        <taxon>Streptophyta</taxon>
        <taxon>Embryophyta</taxon>
        <taxon>Tracheophyta</taxon>
        <taxon>Spermatophyta</taxon>
        <taxon>Magnoliopsida</taxon>
        <taxon>eudicotyledons</taxon>
        <taxon>Gunneridae</taxon>
        <taxon>Pentapetalae</taxon>
        <taxon>rosids</taxon>
        <taxon>malvids</taxon>
        <taxon>Malvales</taxon>
        <taxon>Malvaceae</taxon>
        <taxon>Malvoideae</taxon>
        <taxon>Hibiscus</taxon>
    </lineage>
</organism>
<protein>
    <submittedName>
        <fullName evidence="2">Uncharacterized protein</fullName>
    </submittedName>
</protein>
<gene>
    <name evidence="2" type="ORF">F3Y22_tig00109999pilonHSYRG00053</name>
</gene>